<dbReference type="Pfam" id="PF00990">
    <property type="entry name" value="GGDEF"/>
    <property type="match status" value="1"/>
</dbReference>
<dbReference type="PANTHER" id="PTHR43102:SF2">
    <property type="entry name" value="GAF DOMAIN-CONTAINING PROTEIN"/>
    <property type="match status" value="1"/>
</dbReference>
<dbReference type="Gene3D" id="3.30.70.270">
    <property type="match status" value="1"/>
</dbReference>
<dbReference type="SUPFAM" id="SSF55781">
    <property type="entry name" value="GAF domain-like"/>
    <property type="match status" value="2"/>
</dbReference>
<feature type="coiled-coil region" evidence="1">
    <location>
        <begin position="148"/>
        <end position="184"/>
    </location>
</feature>
<name>A0ABP9W9D2_9DEIO</name>
<dbReference type="InterPro" id="IPR000160">
    <property type="entry name" value="GGDEF_dom"/>
</dbReference>
<keyword evidence="5" id="KW-1185">Reference proteome</keyword>
<dbReference type="EMBL" id="BAABRP010000004">
    <property type="protein sequence ID" value="GAA5512797.1"/>
    <property type="molecule type" value="Genomic_DNA"/>
</dbReference>
<dbReference type="PROSITE" id="PS50887">
    <property type="entry name" value="GGDEF"/>
    <property type="match status" value="1"/>
</dbReference>
<sequence length="528" mass="57119">MTVLPAPTELARLEALARYAIVEGVPEASFRRVAELAAQIFRAPVALLNFVTSDSTWSKACVGVDLTRVDRQLSFCARTIEQDSVLVAPDLTRDSRFLSNPLVRAPGGYRFYAGAPLRTPEGFNIGTLCVLDYAPRAEVSAVEREALVNLAALAVEGLELRRARLEAEREARARQQLVEELRRTTAYAETLAAISALIDLNLDPPELVGTAVQLVAQVSQLDWAGVGVLREGRLQVQTAWRGPEVPPDLLAHLLRPAADGEGLIWQVRDREVPWFVEDYPAQPGARPELARAGLRGAVLASLGTFEDTQYLLAAVRRTAKSWSRADHDLYQVATRTVAGALLRQEREQRLAHEATRDPLTGLGNRRALEAALLTAPAGGGLAVLDLDGFKQVNDREGHLRGDVLLRLFAGALAAELPAEATLYRLGGDEFVALYPEASQPPPLHDEVLQALDVAVSAARSAGFQEVGASFGIALWPAEVTDAQAAVALADERMYADKRRRAAFRQRRAGGVGEGGAQKGSATFLGRTK</sequence>
<dbReference type="PANTHER" id="PTHR43102">
    <property type="entry name" value="SLR1143 PROTEIN"/>
    <property type="match status" value="1"/>
</dbReference>
<gene>
    <name evidence="4" type="ORF">Dcar01_01521</name>
</gene>
<dbReference type="RefSeq" id="WP_345463309.1">
    <property type="nucleotide sequence ID" value="NZ_BAABRP010000004.1"/>
</dbReference>
<evidence type="ECO:0000313" key="4">
    <source>
        <dbReference type="EMBL" id="GAA5512797.1"/>
    </source>
</evidence>
<dbReference type="CDD" id="cd01949">
    <property type="entry name" value="GGDEF"/>
    <property type="match status" value="1"/>
</dbReference>
<evidence type="ECO:0000256" key="1">
    <source>
        <dbReference type="SAM" id="Coils"/>
    </source>
</evidence>
<evidence type="ECO:0000256" key="2">
    <source>
        <dbReference type="SAM" id="MobiDB-lite"/>
    </source>
</evidence>
<evidence type="ECO:0000313" key="5">
    <source>
        <dbReference type="Proteomes" id="UP001401887"/>
    </source>
</evidence>
<organism evidence="4 5">
    <name type="scientific">Deinococcus carri</name>
    <dbReference type="NCBI Taxonomy" id="1211323"/>
    <lineage>
        <taxon>Bacteria</taxon>
        <taxon>Thermotogati</taxon>
        <taxon>Deinococcota</taxon>
        <taxon>Deinococci</taxon>
        <taxon>Deinococcales</taxon>
        <taxon>Deinococcaceae</taxon>
        <taxon>Deinococcus</taxon>
    </lineage>
</organism>
<dbReference type="NCBIfam" id="TIGR00254">
    <property type="entry name" value="GGDEF"/>
    <property type="match status" value="1"/>
</dbReference>
<feature type="domain" description="GGDEF" evidence="3">
    <location>
        <begin position="377"/>
        <end position="506"/>
    </location>
</feature>
<protein>
    <recommendedName>
        <fullName evidence="3">GGDEF domain-containing protein</fullName>
    </recommendedName>
</protein>
<dbReference type="InterPro" id="IPR029787">
    <property type="entry name" value="Nucleotide_cyclase"/>
</dbReference>
<dbReference type="SUPFAM" id="SSF55073">
    <property type="entry name" value="Nucleotide cyclase"/>
    <property type="match status" value="1"/>
</dbReference>
<proteinExistence type="predicted"/>
<dbReference type="SMART" id="SM00065">
    <property type="entry name" value="GAF"/>
    <property type="match status" value="2"/>
</dbReference>
<dbReference type="InterPro" id="IPR043128">
    <property type="entry name" value="Rev_trsase/Diguanyl_cyclase"/>
</dbReference>
<dbReference type="SMART" id="SM00267">
    <property type="entry name" value="GGDEF"/>
    <property type="match status" value="1"/>
</dbReference>
<dbReference type="InterPro" id="IPR029016">
    <property type="entry name" value="GAF-like_dom_sf"/>
</dbReference>
<dbReference type="Gene3D" id="3.30.450.40">
    <property type="match status" value="2"/>
</dbReference>
<keyword evidence="1" id="KW-0175">Coiled coil</keyword>
<reference evidence="4 5" key="1">
    <citation type="submission" date="2024-02" db="EMBL/GenBank/DDBJ databases">
        <title>Deinococcus carri NBRC 110142.</title>
        <authorList>
            <person name="Ichikawa N."/>
            <person name="Katano-Makiyama Y."/>
            <person name="Hidaka K."/>
        </authorList>
    </citation>
    <scope>NUCLEOTIDE SEQUENCE [LARGE SCALE GENOMIC DNA]</scope>
    <source>
        <strain evidence="4 5">NBRC 110142</strain>
    </source>
</reference>
<dbReference type="InterPro" id="IPR003018">
    <property type="entry name" value="GAF"/>
</dbReference>
<accession>A0ABP9W9D2</accession>
<evidence type="ECO:0000259" key="3">
    <source>
        <dbReference type="PROSITE" id="PS50887"/>
    </source>
</evidence>
<comment type="caution">
    <text evidence="4">The sequence shown here is derived from an EMBL/GenBank/DDBJ whole genome shotgun (WGS) entry which is preliminary data.</text>
</comment>
<feature type="region of interest" description="Disordered" evidence="2">
    <location>
        <begin position="505"/>
        <end position="528"/>
    </location>
</feature>
<dbReference type="Proteomes" id="UP001401887">
    <property type="component" value="Unassembled WGS sequence"/>
</dbReference>